<dbReference type="AlphaFoldDB" id="A0A2N3XRS1"/>
<evidence type="ECO:0000313" key="8">
    <source>
        <dbReference type="Proteomes" id="UP000233786"/>
    </source>
</evidence>
<dbReference type="PANTHER" id="PTHR30086:SF20">
    <property type="entry name" value="ARGININE EXPORTER PROTEIN ARGO-RELATED"/>
    <property type="match status" value="1"/>
</dbReference>
<dbReference type="STRING" id="994479.GCA_000194155_06240"/>
<dbReference type="OrthoDB" id="3175972at2"/>
<feature type="transmembrane region" description="Helical" evidence="6">
    <location>
        <begin position="43"/>
        <end position="64"/>
    </location>
</feature>
<dbReference type="GO" id="GO:0015171">
    <property type="term" value="F:amino acid transmembrane transporter activity"/>
    <property type="evidence" value="ECO:0007669"/>
    <property type="project" value="TreeGrafter"/>
</dbReference>
<evidence type="ECO:0000256" key="5">
    <source>
        <dbReference type="ARBA" id="ARBA00023136"/>
    </source>
</evidence>
<comment type="subcellular location">
    <subcellularLocation>
        <location evidence="1">Cell membrane</location>
        <topology evidence="1">Multi-pass membrane protein</topology>
    </subcellularLocation>
</comment>
<dbReference type="InterPro" id="IPR001123">
    <property type="entry name" value="LeuE-type"/>
</dbReference>
<keyword evidence="2" id="KW-1003">Cell membrane</keyword>
<evidence type="ECO:0000313" key="7">
    <source>
        <dbReference type="EMBL" id="PKW13331.1"/>
    </source>
</evidence>
<organism evidence="7 8">
    <name type="scientific">Saccharopolyspora spinosa</name>
    <dbReference type="NCBI Taxonomy" id="60894"/>
    <lineage>
        <taxon>Bacteria</taxon>
        <taxon>Bacillati</taxon>
        <taxon>Actinomycetota</taxon>
        <taxon>Actinomycetes</taxon>
        <taxon>Pseudonocardiales</taxon>
        <taxon>Pseudonocardiaceae</taxon>
        <taxon>Saccharopolyspora</taxon>
    </lineage>
</organism>
<dbReference type="EMBL" id="PJNB01000001">
    <property type="protein sequence ID" value="PKW13331.1"/>
    <property type="molecule type" value="Genomic_DNA"/>
</dbReference>
<keyword evidence="3 6" id="KW-0812">Transmembrane</keyword>
<keyword evidence="8" id="KW-1185">Reference proteome</keyword>
<proteinExistence type="predicted"/>
<keyword evidence="5 6" id="KW-0472">Membrane</keyword>
<gene>
    <name evidence="7" type="ORF">A8926_0851</name>
</gene>
<keyword evidence="4 6" id="KW-1133">Transmembrane helix</keyword>
<sequence length="209" mass="22221">MSLTLLGFLTVLVLTYVVPGPDFAVVLRNATRSTKAGYLASAGVLSGLCVHITAAALGLSALLAQSAVAFMVVKVIGAGYLVFLGVQALWASRHKTVTEAPAEPARTSRLAFVQGFLSNVSNPKAVLFFVSLMPQFIDRTAPLLPQTLLLGLLTLGFGVVWWPLLVSVANRIRGVFARPRVRRVLDRVTGVVFIGLGVRLLRTPIAAAT</sequence>
<evidence type="ECO:0000256" key="4">
    <source>
        <dbReference type="ARBA" id="ARBA00022989"/>
    </source>
</evidence>
<accession>A0A2N3XRS1</accession>
<evidence type="ECO:0000256" key="6">
    <source>
        <dbReference type="SAM" id="Phobius"/>
    </source>
</evidence>
<dbReference type="PANTHER" id="PTHR30086">
    <property type="entry name" value="ARGININE EXPORTER PROTEIN ARGO"/>
    <property type="match status" value="1"/>
</dbReference>
<reference evidence="7" key="1">
    <citation type="submission" date="2017-12" db="EMBL/GenBank/DDBJ databases">
        <title>Sequencing the genomes of 1000 Actinobacteria strains.</title>
        <authorList>
            <person name="Klenk H.-P."/>
        </authorList>
    </citation>
    <scope>NUCLEOTIDE SEQUENCE [LARGE SCALE GENOMIC DNA]</scope>
    <source>
        <strain evidence="7">DSM 44228</strain>
    </source>
</reference>
<feature type="transmembrane region" description="Helical" evidence="6">
    <location>
        <begin position="148"/>
        <end position="172"/>
    </location>
</feature>
<evidence type="ECO:0000256" key="2">
    <source>
        <dbReference type="ARBA" id="ARBA00022475"/>
    </source>
</evidence>
<dbReference type="Pfam" id="PF01810">
    <property type="entry name" value="LysE"/>
    <property type="match status" value="1"/>
</dbReference>
<protein>
    <submittedName>
        <fullName evidence="7">RhtB (Resistance to homoserine/threonine) family protein</fullName>
    </submittedName>
</protein>
<feature type="transmembrane region" description="Helical" evidence="6">
    <location>
        <begin position="71"/>
        <end position="90"/>
    </location>
</feature>
<dbReference type="RefSeq" id="WP_010312913.1">
    <property type="nucleotide sequence ID" value="NZ_CP061007.1"/>
</dbReference>
<dbReference type="GO" id="GO:0005886">
    <property type="term" value="C:plasma membrane"/>
    <property type="evidence" value="ECO:0007669"/>
    <property type="project" value="UniProtKB-SubCell"/>
</dbReference>
<dbReference type="PIRSF" id="PIRSF006324">
    <property type="entry name" value="LeuE"/>
    <property type="match status" value="1"/>
</dbReference>
<evidence type="ECO:0000256" key="1">
    <source>
        <dbReference type="ARBA" id="ARBA00004651"/>
    </source>
</evidence>
<evidence type="ECO:0000256" key="3">
    <source>
        <dbReference type="ARBA" id="ARBA00022692"/>
    </source>
</evidence>
<comment type="caution">
    <text evidence="7">The sequence shown here is derived from an EMBL/GenBank/DDBJ whole genome shotgun (WGS) entry which is preliminary data.</text>
</comment>
<name>A0A2N3XRS1_SACSN</name>
<dbReference type="Proteomes" id="UP000233786">
    <property type="component" value="Unassembled WGS sequence"/>
</dbReference>